<dbReference type="PANTHER" id="PTHR13887">
    <property type="entry name" value="GLUTATHIONE S-TRANSFERASE KAPPA"/>
    <property type="match status" value="1"/>
</dbReference>
<dbReference type="AlphaFoldDB" id="A0AAE3UDI8"/>
<protein>
    <submittedName>
        <fullName evidence="2">DsbA family oxidoreductase</fullName>
    </submittedName>
</protein>
<dbReference type="CDD" id="cd03024">
    <property type="entry name" value="DsbA_FrnE"/>
    <property type="match status" value="1"/>
</dbReference>
<reference evidence="2" key="1">
    <citation type="submission" date="2023-05" db="EMBL/GenBank/DDBJ databases">
        <authorList>
            <person name="Zhang X."/>
        </authorList>
    </citation>
    <scope>NUCLEOTIDE SEQUENCE</scope>
    <source>
        <strain evidence="2">BD1B2-1</strain>
    </source>
</reference>
<keyword evidence="3" id="KW-1185">Reference proteome</keyword>
<dbReference type="PANTHER" id="PTHR13887:SF41">
    <property type="entry name" value="THIOREDOXIN SUPERFAMILY PROTEIN"/>
    <property type="match status" value="1"/>
</dbReference>
<dbReference type="InterPro" id="IPR036249">
    <property type="entry name" value="Thioredoxin-like_sf"/>
</dbReference>
<dbReference type="Pfam" id="PF01323">
    <property type="entry name" value="DSBA"/>
    <property type="match status" value="1"/>
</dbReference>
<evidence type="ECO:0000313" key="3">
    <source>
        <dbReference type="Proteomes" id="UP001232063"/>
    </source>
</evidence>
<organism evidence="2 3">
    <name type="scientific">Xanthocytophaga agilis</name>
    <dbReference type="NCBI Taxonomy" id="3048010"/>
    <lineage>
        <taxon>Bacteria</taxon>
        <taxon>Pseudomonadati</taxon>
        <taxon>Bacteroidota</taxon>
        <taxon>Cytophagia</taxon>
        <taxon>Cytophagales</taxon>
        <taxon>Rhodocytophagaceae</taxon>
        <taxon>Xanthocytophaga</taxon>
    </lineage>
</organism>
<evidence type="ECO:0000313" key="2">
    <source>
        <dbReference type="EMBL" id="MDJ1500401.1"/>
    </source>
</evidence>
<dbReference type="GO" id="GO:0016491">
    <property type="term" value="F:oxidoreductase activity"/>
    <property type="evidence" value="ECO:0007669"/>
    <property type="project" value="InterPro"/>
</dbReference>
<dbReference type="Proteomes" id="UP001232063">
    <property type="component" value="Unassembled WGS sequence"/>
</dbReference>
<feature type="domain" description="DSBA-like thioredoxin" evidence="1">
    <location>
        <begin position="9"/>
        <end position="210"/>
    </location>
</feature>
<dbReference type="InterPro" id="IPR001853">
    <property type="entry name" value="DSBA-like_thioredoxin_dom"/>
</dbReference>
<evidence type="ECO:0000259" key="1">
    <source>
        <dbReference type="Pfam" id="PF01323"/>
    </source>
</evidence>
<dbReference type="Gene3D" id="3.40.30.10">
    <property type="entry name" value="Glutaredoxin"/>
    <property type="match status" value="1"/>
</dbReference>
<gene>
    <name evidence="2" type="ORF">QNI22_07085</name>
</gene>
<name>A0AAE3UDI8_9BACT</name>
<sequence>MNTTEKMKVEIWSDIMCPFCYIGKRKFEKALQQFSDAGAVEVEWHSFQLDPSIEAGHGKNLYEYLSERKGISYEHSVQMHRQVTQMAKEAGLIYNFDNAVVANSFDAHRMIQLAKKHNLGDEAEERLFKAYFTEGKDFSDHETLVLLGQEIGLQENDIRQVLASDDFGYEVEKDIQEAQNIGVRGVPFFVFNRKYAVSGAQPSEVFSDVLGKSFTEWRNTHPAPIEVIEGPSCTPEGDCN</sequence>
<proteinExistence type="predicted"/>
<dbReference type="EMBL" id="JASJOU010000002">
    <property type="protein sequence ID" value="MDJ1500401.1"/>
    <property type="molecule type" value="Genomic_DNA"/>
</dbReference>
<comment type="caution">
    <text evidence="2">The sequence shown here is derived from an EMBL/GenBank/DDBJ whole genome shotgun (WGS) entry which is preliminary data.</text>
</comment>
<dbReference type="SUPFAM" id="SSF52833">
    <property type="entry name" value="Thioredoxin-like"/>
    <property type="match status" value="1"/>
</dbReference>
<accession>A0AAE3UDI8</accession>